<sequence>MLETHPRRELRISSMRDKVTPAEWQARVDTAAAYRLVALYGMDDMGANHISTRVPGEGHNFLINPYGMMYDEITASSLIKIDAEGNVLGKPDYGDFDFGINRAGFVIHSAIHMAREDAACVIHTHTWPGMAISSLECGLLPLTQTAMRFAKVRYHDFNSVVLDLSERERLVRDLGDGNTMVLRNHGLLVTGNTVAEAFNWLHRMEKSCMAQLAAMACNSPMQGVSPEVVEKTWLAFQPQTRRPYGVMEWPALLRQLDRKNPGYDV</sequence>
<dbReference type="NCBIfam" id="NF005451">
    <property type="entry name" value="PRK07044.1"/>
    <property type="match status" value="1"/>
</dbReference>
<dbReference type="Gene3D" id="3.40.225.10">
    <property type="entry name" value="Class II aldolase/adducin N-terminal domain"/>
    <property type="match status" value="1"/>
</dbReference>
<dbReference type="GO" id="GO:0051015">
    <property type="term" value="F:actin filament binding"/>
    <property type="evidence" value="ECO:0007669"/>
    <property type="project" value="TreeGrafter"/>
</dbReference>
<name>A0A840AF60_9PROT</name>
<dbReference type="RefSeq" id="WP_242535143.1">
    <property type="nucleotide sequence ID" value="NZ_JACIDJ010000004.1"/>
</dbReference>
<dbReference type="PANTHER" id="PTHR10672">
    <property type="entry name" value="ADDUCIN"/>
    <property type="match status" value="1"/>
</dbReference>
<evidence type="ECO:0000313" key="3">
    <source>
        <dbReference type="EMBL" id="MBB3899113.1"/>
    </source>
</evidence>
<dbReference type="PANTHER" id="PTHR10672:SF3">
    <property type="entry name" value="PROTEIN HU-LI TAI SHAO"/>
    <property type="match status" value="1"/>
</dbReference>
<comment type="similarity">
    <text evidence="1">Belongs to the aldolase class II family.</text>
</comment>
<evidence type="ECO:0000259" key="2">
    <source>
        <dbReference type="SMART" id="SM01007"/>
    </source>
</evidence>
<dbReference type="Pfam" id="PF00596">
    <property type="entry name" value="Aldolase_II"/>
    <property type="match status" value="1"/>
</dbReference>
<dbReference type="InterPro" id="IPR036409">
    <property type="entry name" value="Aldolase_II/adducin_N_sf"/>
</dbReference>
<dbReference type="InterPro" id="IPR001303">
    <property type="entry name" value="Aldolase_II/adducin_N"/>
</dbReference>
<gene>
    <name evidence="3" type="ORF">GGQ83_002561</name>
</gene>
<comment type="caution">
    <text evidence="3">The sequence shown here is derived from an EMBL/GenBank/DDBJ whole genome shotgun (WGS) entry which is preliminary data.</text>
</comment>
<protein>
    <submittedName>
        <fullName evidence="3">Ribulose-5-phosphate 4-epimerase/fuculose-1-phosphate aldolase</fullName>
    </submittedName>
</protein>
<reference evidence="3 4" key="1">
    <citation type="submission" date="2020-08" db="EMBL/GenBank/DDBJ databases">
        <title>Genomic Encyclopedia of Type Strains, Phase IV (KMG-IV): sequencing the most valuable type-strain genomes for metagenomic binning, comparative biology and taxonomic classification.</title>
        <authorList>
            <person name="Goeker M."/>
        </authorList>
    </citation>
    <scope>NUCLEOTIDE SEQUENCE [LARGE SCALE GENOMIC DNA]</scope>
    <source>
        <strain evidence="3 4">DSM 19979</strain>
    </source>
</reference>
<dbReference type="SUPFAM" id="SSF53639">
    <property type="entry name" value="AraD/HMP-PK domain-like"/>
    <property type="match status" value="1"/>
</dbReference>
<proteinExistence type="inferred from homology"/>
<accession>A0A840AF60</accession>
<organism evidence="3 4">
    <name type="scientific">Roseococcus suduntuyensis</name>
    <dbReference type="NCBI Taxonomy" id="455361"/>
    <lineage>
        <taxon>Bacteria</taxon>
        <taxon>Pseudomonadati</taxon>
        <taxon>Pseudomonadota</taxon>
        <taxon>Alphaproteobacteria</taxon>
        <taxon>Acetobacterales</taxon>
        <taxon>Roseomonadaceae</taxon>
        <taxon>Roseococcus</taxon>
    </lineage>
</organism>
<evidence type="ECO:0000256" key="1">
    <source>
        <dbReference type="ARBA" id="ARBA00037961"/>
    </source>
</evidence>
<dbReference type="GO" id="GO:0005856">
    <property type="term" value="C:cytoskeleton"/>
    <property type="evidence" value="ECO:0007669"/>
    <property type="project" value="TreeGrafter"/>
</dbReference>
<dbReference type="Proteomes" id="UP000553193">
    <property type="component" value="Unassembled WGS sequence"/>
</dbReference>
<dbReference type="InterPro" id="IPR051017">
    <property type="entry name" value="Aldolase-II_Adducin_sf"/>
</dbReference>
<dbReference type="EMBL" id="JACIDJ010000004">
    <property type="protein sequence ID" value="MBB3899113.1"/>
    <property type="molecule type" value="Genomic_DNA"/>
</dbReference>
<dbReference type="AlphaFoldDB" id="A0A840AF60"/>
<feature type="domain" description="Class II aldolase/adducin N-terminal" evidence="2">
    <location>
        <begin position="28"/>
        <end position="212"/>
    </location>
</feature>
<dbReference type="SMART" id="SM01007">
    <property type="entry name" value="Aldolase_II"/>
    <property type="match status" value="1"/>
</dbReference>
<keyword evidence="4" id="KW-1185">Reference proteome</keyword>
<evidence type="ECO:0000313" key="4">
    <source>
        <dbReference type="Proteomes" id="UP000553193"/>
    </source>
</evidence>